<dbReference type="EMBL" id="JBHLZF010000002">
    <property type="protein sequence ID" value="MFB9897433.1"/>
    <property type="molecule type" value="Genomic_DNA"/>
</dbReference>
<reference evidence="1 2" key="1">
    <citation type="submission" date="2024-09" db="EMBL/GenBank/DDBJ databases">
        <authorList>
            <person name="Sun Q."/>
            <person name="Mori K."/>
        </authorList>
    </citation>
    <scope>NUCLEOTIDE SEQUENCE [LARGE SCALE GENOMIC DNA]</scope>
    <source>
        <strain evidence="1 2">ATCC 51272</strain>
    </source>
</reference>
<evidence type="ECO:0000313" key="2">
    <source>
        <dbReference type="Proteomes" id="UP001589688"/>
    </source>
</evidence>
<accession>A0ABV5ZJ82</accession>
<gene>
    <name evidence="1" type="ORF">ACFFK8_06385</name>
</gene>
<evidence type="ECO:0000313" key="1">
    <source>
        <dbReference type="EMBL" id="MFB9897433.1"/>
    </source>
</evidence>
<dbReference type="Proteomes" id="UP001589688">
    <property type="component" value="Unassembled WGS sequence"/>
</dbReference>
<proteinExistence type="predicted"/>
<dbReference type="RefSeq" id="WP_005843615.1">
    <property type="nucleotide sequence ID" value="NZ_JBHLZF010000002.1"/>
</dbReference>
<protein>
    <recommendedName>
        <fullName evidence="3">Type II toxin-antitoxin system VapB family antitoxin</fullName>
    </recommendedName>
</protein>
<keyword evidence="2" id="KW-1185">Reference proteome</keyword>
<evidence type="ECO:0008006" key="3">
    <source>
        <dbReference type="Google" id="ProtNLM"/>
    </source>
</evidence>
<organism evidence="1 2">
    <name type="scientific">Hallella seregens ATCC 51272</name>
    <dbReference type="NCBI Taxonomy" id="1336250"/>
    <lineage>
        <taxon>Bacteria</taxon>
        <taxon>Pseudomonadati</taxon>
        <taxon>Bacteroidota</taxon>
        <taxon>Bacteroidia</taxon>
        <taxon>Bacteroidales</taxon>
        <taxon>Prevotellaceae</taxon>
        <taxon>Hallella</taxon>
    </lineage>
</organism>
<comment type="caution">
    <text evidence="1">The sequence shown here is derived from an EMBL/GenBank/DDBJ whole genome shotgun (WGS) entry which is preliminary data.</text>
</comment>
<name>A0ABV5ZJ82_9BACT</name>
<sequence>MTTLQLDAAIHRELSYIVGDETMMEQALRALRRIRRDRKKEQQRQADSDEEIEARLRRAFSELKDLKAGTLQARPLEELLHEL</sequence>